<name>A0AA37N6U7_BACUN</name>
<dbReference type="Proteomes" id="UP001055048">
    <property type="component" value="Unassembled WGS sequence"/>
</dbReference>
<keyword evidence="1" id="KW-0732">Signal</keyword>
<feature type="signal peptide" evidence="1">
    <location>
        <begin position="1"/>
        <end position="27"/>
    </location>
</feature>
<dbReference type="EMBL" id="BQNL01000001">
    <property type="protein sequence ID" value="GKH12501.1"/>
    <property type="molecule type" value="Genomic_DNA"/>
</dbReference>
<sequence length="221" mass="24321">MKKNFRTMRFFVSMLLCGSLFCLTACSDDDETPTPPDEITTETMFGNYSGKMSSWNIVPNEGEDNGEDAPAGIDISATVKNDTIHLEKFPIKDIVLSIVKDETLADKIVEAVGDVNYKVGYEPTLTTAKDSIELKLNPEPLKLSVTIPTATEGEEAQPLLIEVKVEPGEEAGYAVESANMQFYFAATKVLLGEGENQQELPGFTPTTFHFDMNQHKAVPNF</sequence>
<evidence type="ECO:0000256" key="1">
    <source>
        <dbReference type="SAM" id="SignalP"/>
    </source>
</evidence>
<reference evidence="2" key="1">
    <citation type="submission" date="2022-01" db="EMBL/GenBank/DDBJ databases">
        <title>Novel bile acid biosynthetic pathways are enriched in the microbiome of centenarians.</title>
        <authorList>
            <person name="Sato Y."/>
            <person name="Atarashi K."/>
            <person name="Plichta R.D."/>
            <person name="Arai Y."/>
            <person name="Sasajima S."/>
            <person name="Kearney M.S."/>
            <person name="Suda W."/>
            <person name="Takeshita K."/>
            <person name="Sasaki T."/>
            <person name="Okamoto S."/>
            <person name="Skelly N.A."/>
            <person name="Okamura Y."/>
            <person name="Vlamakis H."/>
            <person name="Li Y."/>
            <person name="Tanoue T."/>
            <person name="Takei H."/>
            <person name="Nittono H."/>
            <person name="Narushima S."/>
            <person name="Irie J."/>
            <person name="Itoh H."/>
            <person name="Moriya K."/>
            <person name="Sugiura Y."/>
            <person name="Suematsu M."/>
            <person name="Moritoki N."/>
            <person name="Shibata S."/>
            <person name="Littman R.D."/>
            <person name="Fischbach A.M."/>
            <person name="Uwamino Y."/>
            <person name="Inoue T."/>
            <person name="Honda A."/>
            <person name="Hattori M."/>
            <person name="Murai T."/>
            <person name="Xavier J.R."/>
            <person name="Hirose N."/>
            <person name="Honda K."/>
        </authorList>
    </citation>
    <scope>NUCLEOTIDE SEQUENCE</scope>
    <source>
        <strain evidence="2">CE91-St12</strain>
    </source>
</reference>
<accession>A0AA37N6U7</accession>
<feature type="chain" id="PRO_5041439875" evidence="1">
    <location>
        <begin position="28"/>
        <end position="221"/>
    </location>
</feature>
<proteinExistence type="predicted"/>
<organism evidence="2 3">
    <name type="scientific">Bacteroides uniformis</name>
    <dbReference type="NCBI Taxonomy" id="820"/>
    <lineage>
        <taxon>Bacteria</taxon>
        <taxon>Pseudomonadati</taxon>
        <taxon>Bacteroidota</taxon>
        <taxon>Bacteroidia</taxon>
        <taxon>Bacteroidales</taxon>
        <taxon>Bacteroidaceae</taxon>
        <taxon>Bacteroides</taxon>
    </lineage>
</organism>
<gene>
    <name evidence="2" type="ORF">CE91St12_07110</name>
</gene>
<dbReference type="RefSeq" id="WP_244074108.1">
    <property type="nucleotide sequence ID" value="NZ_BQNL01000001.1"/>
</dbReference>
<comment type="caution">
    <text evidence="2">The sequence shown here is derived from an EMBL/GenBank/DDBJ whole genome shotgun (WGS) entry which is preliminary data.</text>
</comment>
<dbReference type="AlphaFoldDB" id="A0AA37N6U7"/>
<dbReference type="Pfam" id="PF16128">
    <property type="entry name" value="DUF4840"/>
    <property type="match status" value="1"/>
</dbReference>
<evidence type="ECO:0000313" key="3">
    <source>
        <dbReference type="Proteomes" id="UP001055048"/>
    </source>
</evidence>
<protein>
    <submittedName>
        <fullName evidence="2">DUF4840 domain-containing protein</fullName>
    </submittedName>
</protein>
<dbReference type="InterPro" id="IPR032293">
    <property type="entry name" value="DUF4840"/>
</dbReference>
<evidence type="ECO:0000313" key="2">
    <source>
        <dbReference type="EMBL" id="GKH12501.1"/>
    </source>
</evidence>